<dbReference type="Pfam" id="PF25574">
    <property type="entry name" value="TPR_IMB1"/>
    <property type="match status" value="1"/>
</dbReference>
<dbReference type="OrthoDB" id="951172at2759"/>
<dbReference type="PANTHER" id="PTHR10527">
    <property type="entry name" value="IMPORTIN BETA"/>
    <property type="match status" value="1"/>
</dbReference>
<evidence type="ECO:0000256" key="1">
    <source>
        <dbReference type="ARBA" id="ARBA00004496"/>
    </source>
</evidence>
<dbReference type="GO" id="GO:0006606">
    <property type="term" value="P:protein import into nucleus"/>
    <property type="evidence" value="ECO:0007669"/>
    <property type="project" value="InterPro"/>
</dbReference>
<dbReference type="VEuPathDB" id="VectorBase:HLOH_043245"/>
<dbReference type="GO" id="GO:0005737">
    <property type="term" value="C:cytoplasm"/>
    <property type="evidence" value="ECO:0007669"/>
    <property type="project" value="UniProtKB-SubCell"/>
</dbReference>
<dbReference type="Gene3D" id="1.25.10.10">
    <property type="entry name" value="Leucine-rich Repeat Variant"/>
    <property type="match status" value="1"/>
</dbReference>
<evidence type="ECO:0000259" key="6">
    <source>
        <dbReference type="Pfam" id="PF25574"/>
    </source>
</evidence>
<comment type="subcellular location">
    <subcellularLocation>
        <location evidence="1">Cytoplasm</location>
    </subcellularLocation>
</comment>
<evidence type="ECO:0000313" key="7">
    <source>
        <dbReference type="EMBL" id="KAH9370747.1"/>
    </source>
</evidence>
<proteinExistence type="predicted"/>
<dbReference type="InterPro" id="IPR058584">
    <property type="entry name" value="IMB1_TNPO1-like_TPR"/>
</dbReference>
<dbReference type="SUPFAM" id="SSF48371">
    <property type="entry name" value="ARM repeat"/>
    <property type="match status" value="1"/>
</dbReference>
<evidence type="ECO:0000313" key="8">
    <source>
        <dbReference type="Proteomes" id="UP000821853"/>
    </source>
</evidence>
<sequence>MGRRRPALASLPSQRRPALYDSIGVLADAKGYYLNRPDYIQLLVPPLIQKFKALKGDDEELLVLLECMCSRTVVLEVRLEEELVRAAHPYVFDGADKEFVVVALTFLSDLVEGLGDDVAAHVASSNIVPLLLQCTQDPMPEVRQESFALLGDLVKTCFGQVEPSIPDFFPVLGRNLDSTELPVCSNAVIGEICHKLGEAAKPYVHTVVANLVNIINCRPDAPKGLLENTAVTIGRLGYVCPEEVAPMLDKFIRSWCLSMRNVSGSEDKDSAFRGLCCMIEMNPVGIAPDFVAFCEAAASWVKPKADLKQAFQDIINGFKVFVGENDWHGFIEHLPPALKDRLADYDI</sequence>
<dbReference type="InterPro" id="IPR011989">
    <property type="entry name" value="ARM-like"/>
</dbReference>
<dbReference type="InterPro" id="IPR016024">
    <property type="entry name" value="ARM-type_fold"/>
</dbReference>
<evidence type="ECO:0000256" key="3">
    <source>
        <dbReference type="ARBA" id="ARBA00022490"/>
    </source>
</evidence>
<keyword evidence="5" id="KW-0653">Protein transport</keyword>
<dbReference type="Proteomes" id="UP000821853">
    <property type="component" value="Chromosome 3"/>
</dbReference>
<evidence type="ECO:0000256" key="4">
    <source>
        <dbReference type="ARBA" id="ARBA00022737"/>
    </source>
</evidence>
<keyword evidence="3" id="KW-0963">Cytoplasm</keyword>
<name>A0A9J6G6I3_HAELO</name>
<accession>A0A9J6G6I3</accession>
<reference evidence="7 8" key="1">
    <citation type="journal article" date="2020" name="Cell">
        <title>Large-Scale Comparative Analyses of Tick Genomes Elucidate Their Genetic Diversity and Vector Capacities.</title>
        <authorList>
            <consortium name="Tick Genome and Microbiome Consortium (TIGMIC)"/>
            <person name="Jia N."/>
            <person name="Wang J."/>
            <person name="Shi W."/>
            <person name="Du L."/>
            <person name="Sun Y."/>
            <person name="Zhan W."/>
            <person name="Jiang J.F."/>
            <person name="Wang Q."/>
            <person name="Zhang B."/>
            <person name="Ji P."/>
            <person name="Bell-Sakyi L."/>
            <person name="Cui X.M."/>
            <person name="Yuan T.T."/>
            <person name="Jiang B.G."/>
            <person name="Yang W.F."/>
            <person name="Lam T.T."/>
            <person name="Chang Q.C."/>
            <person name="Ding S.J."/>
            <person name="Wang X.J."/>
            <person name="Zhu J.G."/>
            <person name="Ruan X.D."/>
            <person name="Zhao L."/>
            <person name="Wei J.T."/>
            <person name="Ye R.Z."/>
            <person name="Que T.C."/>
            <person name="Du C.H."/>
            <person name="Zhou Y.H."/>
            <person name="Cheng J.X."/>
            <person name="Dai P.F."/>
            <person name="Guo W.B."/>
            <person name="Han X.H."/>
            <person name="Huang E.J."/>
            <person name="Li L.F."/>
            <person name="Wei W."/>
            <person name="Gao Y.C."/>
            <person name="Liu J.Z."/>
            <person name="Shao H.Z."/>
            <person name="Wang X."/>
            <person name="Wang C.C."/>
            <person name="Yang T.C."/>
            <person name="Huo Q.B."/>
            <person name="Li W."/>
            <person name="Chen H.Y."/>
            <person name="Chen S.E."/>
            <person name="Zhou L.G."/>
            <person name="Ni X.B."/>
            <person name="Tian J.H."/>
            <person name="Sheng Y."/>
            <person name="Liu T."/>
            <person name="Pan Y.S."/>
            <person name="Xia L.Y."/>
            <person name="Li J."/>
            <person name="Zhao F."/>
            <person name="Cao W.C."/>
        </authorList>
    </citation>
    <scope>NUCLEOTIDE SEQUENCE [LARGE SCALE GENOMIC DNA]</scope>
    <source>
        <strain evidence="7">HaeL-2018</strain>
    </source>
</reference>
<dbReference type="InterPro" id="IPR040122">
    <property type="entry name" value="Importin_beta"/>
</dbReference>
<keyword evidence="2" id="KW-0813">Transport</keyword>
<dbReference type="OMA" id="ESFAMAW"/>
<evidence type="ECO:0000256" key="2">
    <source>
        <dbReference type="ARBA" id="ARBA00022448"/>
    </source>
</evidence>
<feature type="domain" description="Importin subunit beta-1/Transportin-1-like TPR repeats" evidence="6">
    <location>
        <begin position="103"/>
        <end position="216"/>
    </location>
</feature>
<evidence type="ECO:0000256" key="5">
    <source>
        <dbReference type="ARBA" id="ARBA00022927"/>
    </source>
</evidence>
<keyword evidence="8" id="KW-1185">Reference proteome</keyword>
<comment type="caution">
    <text evidence="7">The sequence shown here is derived from an EMBL/GenBank/DDBJ whole genome shotgun (WGS) entry which is preliminary data.</text>
</comment>
<organism evidence="7 8">
    <name type="scientific">Haemaphysalis longicornis</name>
    <name type="common">Bush tick</name>
    <dbReference type="NCBI Taxonomy" id="44386"/>
    <lineage>
        <taxon>Eukaryota</taxon>
        <taxon>Metazoa</taxon>
        <taxon>Ecdysozoa</taxon>
        <taxon>Arthropoda</taxon>
        <taxon>Chelicerata</taxon>
        <taxon>Arachnida</taxon>
        <taxon>Acari</taxon>
        <taxon>Parasitiformes</taxon>
        <taxon>Ixodida</taxon>
        <taxon>Ixodoidea</taxon>
        <taxon>Ixodidae</taxon>
        <taxon>Haemaphysalinae</taxon>
        <taxon>Haemaphysalis</taxon>
    </lineage>
</organism>
<dbReference type="EMBL" id="JABSTR010000005">
    <property type="protein sequence ID" value="KAH9370747.1"/>
    <property type="molecule type" value="Genomic_DNA"/>
</dbReference>
<keyword evidence="4" id="KW-0677">Repeat</keyword>
<protein>
    <recommendedName>
        <fullName evidence="6">Importin subunit beta-1/Transportin-1-like TPR repeats domain-containing protein</fullName>
    </recommendedName>
</protein>
<gene>
    <name evidence="7" type="ORF">HPB48_016175</name>
</gene>
<dbReference type="AlphaFoldDB" id="A0A9J6G6I3"/>